<protein>
    <submittedName>
        <fullName evidence="1">Uncharacterized protein</fullName>
    </submittedName>
</protein>
<accession>A0ACC2R8R2</accession>
<evidence type="ECO:0000313" key="1">
    <source>
        <dbReference type="EMBL" id="KAJ8736301.1"/>
    </source>
</evidence>
<dbReference type="EMBL" id="CM056778">
    <property type="protein sequence ID" value="KAJ8736301.1"/>
    <property type="molecule type" value="Genomic_DNA"/>
</dbReference>
<evidence type="ECO:0000313" key="2">
    <source>
        <dbReference type="Proteomes" id="UP001231649"/>
    </source>
</evidence>
<reference evidence="1" key="1">
    <citation type="submission" date="2023-03" db="EMBL/GenBank/DDBJ databases">
        <title>Chromosome-level genomes of two armyworms, Mythimna separata and Mythimna loreyi, provide insights into the biosynthesis and reception of sex pheromones.</title>
        <authorList>
            <person name="Zhao H."/>
        </authorList>
    </citation>
    <scope>NUCLEOTIDE SEQUENCE</scope>
    <source>
        <strain evidence="1">BeijingLab</strain>
    </source>
</reference>
<name>A0ACC2R8R2_9NEOP</name>
<proteinExistence type="predicted"/>
<organism evidence="1 2">
    <name type="scientific">Mythimna loreyi</name>
    <dbReference type="NCBI Taxonomy" id="667449"/>
    <lineage>
        <taxon>Eukaryota</taxon>
        <taxon>Metazoa</taxon>
        <taxon>Ecdysozoa</taxon>
        <taxon>Arthropoda</taxon>
        <taxon>Hexapoda</taxon>
        <taxon>Insecta</taxon>
        <taxon>Pterygota</taxon>
        <taxon>Neoptera</taxon>
        <taxon>Endopterygota</taxon>
        <taxon>Lepidoptera</taxon>
        <taxon>Glossata</taxon>
        <taxon>Ditrysia</taxon>
        <taxon>Noctuoidea</taxon>
        <taxon>Noctuidae</taxon>
        <taxon>Noctuinae</taxon>
        <taxon>Hadenini</taxon>
        <taxon>Mythimna</taxon>
    </lineage>
</organism>
<gene>
    <name evidence="1" type="ORF">PYW08_006957</name>
</gene>
<dbReference type="Proteomes" id="UP001231649">
    <property type="component" value="Chromosome 2"/>
</dbReference>
<comment type="caution">
    <text evidence="1">The sequence shown here is derived from an EMBL/GenBank/DDBJ whole genome shotgun (WGS) entry which is preliminary data.</text>
</comment>
<sequence length="490" mass="55818">MISPILPTILPVLTHIFNFSLFSSTVPYAWKQAYIIPLPKIPNPVALTDFRPISILPYLSKVLEHIVHQQLSLFLTSNDLLSPFQSGFRPGHSTVTALLKVTDDIRWAMDHKSLTLLVLLDFSSAFNSVDFDILLGILKSLNFSSSTISWFHSYLNGRSQQVRLDESSSDWCYLTAGVPQGGVLSPLLFSIFINSVTRVISSHFHLYADDLQLYHHFRGEDAEAAVSAINSDLKLIGEWSRSFGLQINPKKSQALVIGGRYMRNKLDLASLSPLCLNGVQIEYTNKAKNLGVIMDSNLSWTAQVAEVSRKVHYTFHSLKCLQSFLPLKTKISLAQTLIQPIIDYADVCYLDVTEEFLNKLERLQNICIRFIFNLKKYDHVSGFRKVLKWLPIRLRRNTRILCLLFNILHNPKTPSYLRERFSYSRPSDAPCRSHLKNLLKSPPHSTDFYSYSFTAHAVRLWNLLPPDLRGCQNLAAFKRGLKEHYLSISS</sequence>
<keyword evidence="2" id="KW-1185">Reference proteome</keyword>